<dbReference type="Proteomes" id="UP000250140">
    <property type="component" value="Unassembled WGS sequence"/>
</dbReference>
<dbReference type="SUPFAM" id="SSF52317">
    <property type="entry name" value="Class I glutamine amidotransferase-like"/>
    <property type="match status" value="1"/>
</dbReference>
<protein>
    <submittedName>
        <fullName evidence="2">DJ-1/PfpI family protein</fullName>
    </submittedName>
</protein>
<dbReference type="EMBL" id="KV748834">
    <property type="protein sequence ID" value="OCL12767.1"/>
    <property type="molecule type" value="Genomic_DNA"/>
</dbReference>
<name>A0A8E2JXG2_9PEZI</name>
<dbReference type="InterPro" id="IPR002818">
    <property type="entry name" value="DJ-1/PfpI"/>
</dbReference>
<keyword evidence="3" id="KW-1185">Reference proteome</keyword>
<dbReference type="InterPro" id="IPR052158">
    <property type="entry name" value="INH-QAR"/>
</dbReference>
<dbReference type="AlphaFoldDB" id="A0A8E2JXG2"/>
<evidence type="ECO:0000259" key="1">
    <source>
        <dbReference type="Pfam" id="PF01965"/>
    </source>
</evidence>
<dbReference type="PANTHER" id="PTHR43130">
    <property type="entry name" value="ARAC-FAMILY TRANSCRIPTIONAL REGULATOR"/>
    <property type="match status" value="1"/>
</dbReference>
<proteinExistence type="predicted"/>
<sequence length="211" mass="23312">MAPLKIGVMLEKVQLSDITCIDLIGNLSTEYVKVLAGLGYAEYLQQAIDMEFLYISSSLELAFMTPSMHVKPTVTYDDCPRDLDILVIGGPPPTHRPEASLKFMKEAAEKTKVVLTTCIGSAWLASAGVLDGKKATTNREFLPIARQMHPDVEWLDQRWVVDGKFWTAGGAGAGNDMVAAYALQTWDEKFVKTVSLNMLDMDPASRGQFYK</sequence>
<accession>A0A8E2JXG2</accession>
<dbReference type="Gene3D" id="3.40.50.880">
    <property type="match status" value="1"/>
</dbReference>
<reference evidence="2 3" key="1">
    <citation type="journal article" date="2016" name="Nat. Commun.">
        <title>Ectomycorrhizal ecology is imprinted in the genome of the dominant symbiotic fungus Cenococcum geophilum.</title>
        <authorList>
            <consortium name="DOE Joint Genome Institute"/>
            <person name="Peter M."/>
            <person name="Kohler A."/>
            <person name="Ohm R.A."/>
            <person name="Kuo A."/>
            <person name="Krutzmann J."/>
            <person name="Morin E."/>
            <person name="Arend M."/>
            <person name="Barry K.W."/>
            <person name="Binder M."/>
            <person name="Choi C."/>
            <person name="Clum A."/>
            <person name="Copeland A."/>
            <person name="Grisel N."/>
            <person name="Haridas S."/>
            <person name="Kipfer T."/>
            <person name="LaButti K."/>
            <person name="Lindquist E."/>
            <person name="Lipzen A."/>
            <person name="Maire R."/>
            <person name="Meier B."/>
            <person name="Mihaltcheva S."/>
            <person name="Molinier V."/>
            <person name="Murat C."/>
            <person name="Poggeler S."/>
            <person name="Quandt C.A."/>
            <person name="Sperisen C."/>
            <person name="Tritt A."/>
            <person name="Tisserant E."/>
            <person name="Crous P.W."/>
            <person name="Henrissat B."/>
            <person name="Nehls U."/>
            <person name="Egli S."/>
            <person name="Spatafora J.W."/>
            <person name="Grigoriev I.V."/>
            <person name="Martin F.M."/>
        </authorList>
    </citation>
    <scope>NUCLEOTIDE SEQUENCE [LARGE SCALE GENOMIC DNA]</scope>
    <source>
        <strain evidence="2 3">CBS 207.34</strain>
    </source>
</reference>
<evidence type="ECO:0000313" key="2">
    <source>
        <dbReference type="EMBL" id="OCL12767.1"/>
    </source>
</evidence>
<dbReference type="PANTHER" id="PTHR43130:SF7">
    <property type="entry name" value="DJ-1_PFPI DOMAIN-CONTAINING PROTEIN"/>
    <property type="match status" value="1"/>
</dbReference>
<dbReference type="InterPro" id="IPR029062">
    <property type="entry name" value="Class_I_gatase-like"/>
</dbReference>
<organism evidence="2 3">
    <name type="scientific">Glonium stellatum</name>
    <dbReference type="NCBI Taxonomy" id="574774"/>
    <lineage>
        <taxon>Eukaryota</taxon>
        <taxon>Fungi</taxon>
        <taxon>Dikarya</taxon>
        <taxon>Ascomycota</taxon>
        <taxon>Pezizomycotina</taxon>
        <taxon>Dothideomycetes</taxon>
        <taxon>Pleosporomycetidae</taxon>
        <taxon>Gloniales</taxon>
        <taxon>Gloniaceae</taxon>
        <taxon>Glonium</taxon>
    </lineage>
</organism>
<dbReference type="OrthoDB" id="543156at2759"/>
<feature type="domain" description="DJ-1/PfpI" evidence="1">
    <location>
        <begin position="42"/>
        <end position="179"/>
    </location>
</feature>
<gene>
    <name evidence="2" type="ORF">AOQ84DRAFT_284503</name>
</gene>
<dbReference type="Pfam" id="PF01965">
    <property type="entry name" value="DJ-1_PfpI"/>
    <property type="match status" value="1"/>
</dbReference>
<evidence type="ECO:0000313" key="3">
    <source>
        <dbReference type="Proteomes" id="UP000250140"/>
    </source>
</evidence>